<accession>A0ABV2QGI8</accession>
<dbReference type="InterPro" id="IPR004358">
    <property type="entry name" value="Sig_transdc_His_kin-like_C"/>
</dbReference>
<evidence type="ECO:0000313" key="10">
    <source>
        <dbReference type="Proteomes" id="UP001549320"/>
    </source>
</evidence>
<dbReference type="EMBL" id="JBEPSH010000014">
    <property type="protein sequence ID" value="MET4580157.1"/>
    <property type="molecule type" value="Genomic_DNA"/>
</dbReference>
<feature type="region of interest" description="Disordered" evidence="6">
    <location>
        <begin position="620"/>
        <end position="645"/>
    </location>
</feature>
<feature type="transmembrane region" description="Helical" evidence="7">
    <location>
        <begin position="336"/>
        <end position="354"/>
    </location>
</feature>
<dbReference type="PANTHER" id="PTHR43047:SF72">
    <property type="entry name" value="OSMOSENSING HISTIDINE PROTEIN KINASE SLN1"/>
    <property type="match status" value="1"/>
</dbReference>
<dbReference type="Gene3D" id="1.10.287.130">
    <property type="match status" value="1"/>
</dbReference>
<organism evidence="9 10">
    <name type="scientific">Ottowia thiooxydans</name>
    <dbReference type="NCBI Taxonomy" id="219182"/>
    <lineage>
        <taxon>Bacteria</taxon>
        <taxon>Pseudomonadati</taxon>
        <taxon>Pseudomonadota</taxon>
        <taxon>Betaproteobacteria</taxon>
        <taxon>Burkholderiales</taxon>
        <taxon>Comamonadaceae</taxon>
        <taxon>Ottowia</taxon>
    </lineage>
</organism>
<evidence type="ECO:0000256" key="4">
    <source>
        <dbReference type="ARBA" id="ARBA00022679"/>
    </source>
</evidence>
<keyword evidence="5 9" id="KW-0418">Kinase</keyword>
<dbReference type="SUPFAM" id="SSF47384">
    <property type="entry name" value="Homodimeric domain of signal transducing histidine kinase"/>
    <property type="match status" value="1"/>
</dbReference>
<keyword evidence="10" id="KW-1185">Reference proteome</keyword>
<dbReference type="Gene3D" id="3.30.565.10">
    <property type="entry name" value="Histidine kinase-like ATPase, C-terminal domain"/>
    <property type="match status" value="1"/>
</dbReference>
<evidence type="ECO:0000256" key="2">
    <source>
        <dbReference type="ARBA" id="ARBA00012438"/>
    </source>
</evidence>
<dbReference type="InterPro" id="IPR005467">
    <property type="entry name" value="His_kinase_dom"/>
</dbReference>
<dbReference type="GO" id="GO:0016301">
    <property type="term" value="F:kinase activity"/>
    <property type="evidence" value="ECO:0007669"/>
    <property type="project" value="UniProtKB-KW"/>
</dbReference>
<protein>
    <recommendedName>
        <fullName evidence="2">histidine kinase</fullName>
        <ecNumber evidence="2">2.7.13.3</ecNumber>
    </recommendedName>
</protein>
<keyword evidence="4" id="KW-0808">Transferase</keyword>
<dbReference type="Gene3D" id="3.30.450.20">
    <property type="entry name" value="PAS domain"/>
    <property type="match status" value="1"/>
</dbReference>
<dbReference type="Pfam" id="PF02518">
    <property type="entry name" value="HATPase_c"/>
    <property type="match status" value="1"/>
</dbReference>
<dbReference type="InterPro" id="IPR003661">
    <property type="entry name" value="HisK_dim/P_dom"/>
</dbReference>
<comment type="catalytic activity">
    <reaction evidence="1">
        <text>ATP + protein L-histidine = ADP + protein N-phospho-L-histidine.</text>
        <dbReference type="EC" id="2.7.13.3"/>
    </reaction>
</comment>
<dbReference type="EC" id="2.7.13.3" evidence="2"/>
<dbReference type="SMART" id="SM00387">
    <property type="entry name" value="HATPase_c"/>
    <property type="match status" value="1"/>
</dbReference>
<dbReference type="PRINTS" id="PR00344">
    <property type="entry name" value="BCTRLSENSOR"/>
</dbReference>
<evidence type="ECO:0000256" key="6">
    <source>
        <dbReference type="SAM" id="MobiDB-lite"/>
    </source>
</evidence>
<evidence type="ECO:0000313" key="9">
    <source>
        <dbReference type="EMBL" id="MET4580157.1"/>
    </source>
</evidence>
<keyword evidence="3" id="KW-0597">Phosphoprotein</keyword>
<proteinExistence type="predicted"/>
<reference evidence="9 10" key="1">
    <citation type="submission" date="2024-06" db="EMBL/GenBank/DDBJ databases">
        <title>Sorghum-associated microbial communities from plants grown in Nebraska, USA.</title>
        <authorList>
            <person name="Schachtman D."/>
        </authorList>
    </citation>
    <scope>NUCLEOTIDE SEQUENCE [LARGE SCALE GENOMIC DNA]</scope>
    <source>
        <strain evidence="9 10">2709</strain>
    </source>
</reference>
<feature type="domain" description="Histidine kinase" evidence="8">
    <location>
        <begin position="401"/>
        <end position="616"/>
    </location>
</feature>
<dbReference type="SMART" id="SM00388">
    <property type="entry name" value="HisKA"/>
    <property type="match status" value="1"/>
</dbReference>
<gene>
    <name evidence="9" type="ORF">ABIE13_005296</name>
</gene>
<evidence type="ECO:0000256" key="1">
    <source>
        <dbReference type="ARBA" id="ARBA00000085"/>
    </source>
</evidence>
<comment type="caution">
    <text evidence="9">The sequence shown here is derived from an EMBL/GenBank/DDBJ whole genome shotgun (WGS) entry which is preliminary data.</text>
</comment>
<dbReference type="CDD" id="cd00082">
    <property type="entry name" value="HisKA"/>
    <property type="match status" value="1"/>
</dbReference>
<keyword evidence="7" id="KW-0472">Membrane</keyword>
<evidence type="ECO:0000256" key="3">
    <source>
        <dbReference type="ARBA" id="ARBA00022553"/>
    </source>
</evidence>
<keyword evidence="7" id="KW-1133">Transmembrane helix</keyword>
<keyword evidence="7" id="KW-0812">Transmembrane</keyword>
<dbReference type="InterPro" id="IPR036890">
    <property type="entry name" value="HATPase_C_sf"/>
</dbReference>
<sequence length="714" mass="78333">MEQSLASENSTAGFASPSARNPGHLPRVIRQVTMGLIALWLALVAGLGWWISQQIEHAWLDSLTASTEYEAQTTARVVDRLFTEMFSVANMVASQAQVIQLATAYQTDPPELAKLTREERAAQFTSDPLVRKVGDFMNALSTDLRYARIYMNNLSDDTVTASNWNQSDSIVGMIYSGRPYLMDALRTGNGHSFGIARLNKSHSYFVSSRIDDANDVAQGSVTVKFDAPEMALFLTGRHISMIVNRQGRVTTTSSAPFVLRNVAALLPPELISVSEDDEDPGAPMDIQALPDESHPGQWLINGKAYLLQRQPLSNTQYQLLTLAPLDELLPMRRQHLITGALVAALGVALIVLSSQAARQFFMRRQEERNAALRTSALNMDLSAALTDAKTKDRQKVEVLGYIGHDLRAPLATISGYSALLLANADEKQHKILETIQRSVKYQLDLIDELLEYAKAELQPLTVQPGTTDLPRLLDEISEYAIALCSQQSNRFSYRPSDRLPRQVILDGKRLQQVLLNLLSNAAKFTRDGVVTLSVTAQSQDKTCALHFAVSDTGIGIDLNKNADIFGAFQHIQSASGSTGLGLFIAQRIVSAMGGTLSVTSIAEQGTTFSFVLSAPIVDPSDSNWSSARQRQIDPPARRGENSQYSGAELDDQALDELATLALLGRLTDIERWIELHSEGSAPTPFMTHLRGLLEQFDFTAIEELALTSRGQSTV</sequence>
<dbReference type="Pfam" id="PF00512">
    <property type="entry name" value="HisKA"/>
    <property type="match status" value="1"/>
</dbReference>
<dbReference type="CDD" id="cd16922">
    <property type="entry name" value="HATPase_EvgS-ArcB-TorS-like"/>
    <property type="match status" value="1"/>
</dbReference>
<dbReference type="PANTHER" id="PTHR43047">
    <property type="entry name" value="TWO-COMPONENT HISTIDINE PROTEIN KINASE"/>
    <property type="match status" value="1"/>
</dbReference>
<evidence type="ECO:0000256" key="7">
    <source>
        <dbReference type="SAM" id="Phobius"/>
    </source>
</evidence>
<dbReference type="InterPro" id="IPR036097">
    <property type="entry name" value="HisK_dim/P_sf"/>
</dbReference>
<dbReference type="Proteomes" id="UP001549320">
    <property type="component" value="Unassembled WGS sequence"/>
</dbReference>
<name>A0ABV2QGI8_9BURK</name>
<feature type="compositionally biased region" description="Polar residues" evidence="6">
    <location>
        <begin position="620"/>
        <end position="629"/>
    </location>
</feature>
<dbReference type="InterPro" id="IPR003594">
    <property type="entry name" value="HATPase_dom"/>
</dbReference>
<feature type="transmembrane region" description="Helical" evidence="7">
    <location>
        <begin position="32"/>
        <end position="51"/>
    </location>
</feature>
<evidence type="ECO:0000256" key="5">
    <source>
        <dbReference type="ARBA" id="ARBA00022777"/>
    </source>
</evidence>
<dbReference type="SUPFAM" id="SSF55874">
    <property type="entry name" value="ATPase domain of HSP90 chaperone/DNA topoisomerase II/histidine kinase"/>
    <property type="match status" value="1"/>
</dbReference>
<evidence type="ECO:0000259" key="8">
    <source>
        <dbReference type="PROSITE" id="PS50109"/>
    </source>
</evidence>
<dbReference type="PROSITE" id="PS50109">
    <property type="entry name" value="HIS_KIN"/>
    <property type="match status" value="1"/>
</dbReference>